<dbReference type="EMBL" id="BMHY01000007">
    <property type="protein sequence ID" value="GGG77206.1"/>
    <property type="molecule type" value="Genomic_DNA"/>
</dbReference>
<evidence type="ECO:0000256" key="2">
    <source>
        <dbReference type="ARBA" id="ARBA00022475"/>
    </source>
</evidence>
<reference evidence="9 10" key="1">
    <citation type="journal article" date="2014" name="Int. J. Syst. Evol. Microbiol.">
        <title>Complete genome sequence of Corynebacterium casei LMG S-19264T (=DSM 44701T), isolated from a smear-ripened cheese.</title>
        <authorList>
            <consortium name="US DOE Joint Genome Institute (JGI-PGF)"/>
            <person name="Walter F."/>
            <person name="Albersmeier A."/>
            <person name="Kalinowski J."/>
            <person name="Ruckert C."/>
        </authorList>
    </citation>
    <scope>NUCLEOTIDE SEQUENCE [LARGE SCALE GENOMIC DNA]</scope>
    <source>
        <strain evidence="9 10">CGMCC 1.15286</strain>
    </source>
</reference>
<dbReference type="InterPro" id="IPR050640">
    <property type="entry name" value="Bact_2-comp_sensor_kinase"/>
</dbReference>
<protein>
    <recommendedName>
        <fullName evidence="8">HAMP domain-containing protein</fullName>
    </recommendedName>
</protein>
<gene>
    <name evidence="9" type="ORF">GCM10010918_37300</name>
</gene>
<dbReference type="Pfam" id="PF06580">
    <property type="entry name" value="His_kinase"/>
    <property type="match status" value="1"/>
</dbReference>
<keyword evidence="6 7" id="KW-0472">Membrane</keyword>
<dbReference type="PANTHER" id="PTHR34220:SF7">
    <property type="entry name" value="SENSOR HISTIDINE KINASE YPDA"/>
    <property type="match status" value="1"/>
</dbReference>
<proteinExistence type="predicted"/>
<keyword evidence="7" id="KW-1133">Transmembrane helix</keyword>
<evidence type="ECO:0000313" key="10">
    <source>
        <dbReference type="Proteomes" id="UP000600247"/>
    </source>
</evidence>
<dbReference type="PANTHER" id="PTHR34220">
    <property type="entry name" value="SENSOR HISTIDINE KINASE YPDA"/>
    <property type="match status" value="1"/>
</dbReference>
<comment type="subcellular location">
    <subcellularLocation>
        <location evidence="1">Cell membrane</location>
        <topology evidence="1">Multi-pass membrane protein</topology>
    </subcellularLocation>
</comment>
<dbReference type="InterPro" id="IPR003660">
    <property type="entry name" value="HAMP_dom"/>
</dbReference>
<dbReference type="SUPFAM" id="SSF55874">
    <property type="entry name" value="ATPase domain of HSP90 chaperone/DNA topoisomerase II/histidine kinase"/>
    <property type="match status" value="1"/>
</dbReference>
<organism evidence="9 10">
    <name type="scientific">Paenibacillus radicis</name>
    <name type="common">ex Gao et al. 2016</name>
    <dbReference type="NCBI Taxonomy" id="1737354"/>
    <lineage>
        <taxon>Bacteria</taxon>
        <taxon>Bacillati</taxon>
        <taxon>Bacillota</taxon>
        <taxon>Bacilli</taxon>
        <taxon>Bacillales</taxon>
        <taxon>Paenibacillaceae</taxon>
        <taxon>Paenibacillus</taxon>
    </lineage>
</organism>
<keyword evidence="3" id="KW-0597">Phosphoprotein</keyword>
<keyword evidence="10" id="KW-1185">Reference proteome</keyword>
<evidence type="ECO:0000256" key="4">
    <source>
        <dbReference type="ARBA" id="ARBA00022679"/>
    </source>
</evidence>
<feature type="domain" description="HAMP" evidence="8">
    <location>
        <begin position="325"/>
        <end position="378"/>
    </location>
</feature>
<keyword evidence="2" id="KW-1003">Cell membrane</keyword>
<accession>A0A917HF39</accession>
<feature type="transmembrane region" description="Helical" evidence="7">
    <location>
        <begin position="304"/>
        <end position="324"/>
    </location>
</feature>
<evidence type="ECO:0000313" key="9">
    <source>
        <dbReference type="EMBL" id="GGG77206.1"/>
    </source>
</evidence>
<dbReference type="InterPro" id="IPR010559">
    <property type="entry name" value="Sig_transdc_His_kin_internal"/>
</dbReference>
<keyword evidence="7" id="KW-0812">Transmembrane</keyword>
<dbReference type="Pfam" id="PF02518">
    <property type="entry name" value="HATPase_c"/>
    <property type="match status" value="1"/>
</dbReference>
<keyword evidence="4" id="KW-0808">Transferase</keyword>
<sequence length="606" mass="69490">MRAGFRNPMTSIKVRQQLILLFLILVIPTFLLQWYGNNRAEQILKRHVTNAYVELNKQNHTLIERDIDTVNRITTTIIQNPTTQQLIPRESDTVIQRVRKYDKMDKLLAAYSTPLNGGEAVYYSLYIYDPNDYYFFAPKLQVTPSGVYFFNKANKPAWFDAAVEKRGQGFMRITESNDMLLKRQTLAYVRAVYTTSEGHGVIGVLIATKMEKKIGESLQSVELPGSEIYFTDTDNKVLASNETGMMGTTLSLPENVYLGKGEARPIMTGDYIYVMHENETSQHRLIYKIPVKSLLQQQNELKRVIQFISIGYALFGCILIVYFWRSLMRPLQKLASFVRGYEPGRRVPETPGGGRNDEVGVLIAAMYDMARRLNVLIHNNYKMEIKQKENQLQILYQQINPHLLYNTLESIYWKSSLEGKSESAEMIKELSKLMKISLSRGRELITLAEELEHAAAYVHLQLKRYDYDFQVIWSVPAEMMHHLIPKVTLQPLIENAILHGVRHMGEDGEIVISAAYEEDKLLIRVEDNGYKEVDYKSIEDLLNEEPSNPSPLGYGIRNIHQRLRLHFGNLYGIHYSKRGGGGTIVTIVLPAAIEMGEQSDVYDIGR</sequence>
<keyword evidence="5" id="KW-0418">Kinase</keyword>
<dbReference type="GO" id="GO:0000155">
    <property type="term" value="F:phosphorelay sensor kinase activity"/>
    <property type="evidence" value="ECO:0007669"/>
    <property type="project" value="InterPro"/>
</dbReference>
<dbReference type="Proteomes" id="UP000600247">
    <property type="component" value="Unassembled WGS sequence"/>
</dbReference>
<feature type="transmembrane region" description="Helical" evidence="7">
    <location>
        <begin position="18"/>
        <end position="36"/>
    </location>
</feature>
<dbReference type="Gene3D" id="6.10.340.10">
    <property type="match status" value="1"/>
</dbReference>
<dbReference type="InterPro" id="IPR036890">
    <property type="entry name" value="HATPase_C_sf"/>
</dbReference>
<dbReference type="RefSeq" id="WP_188890701.1">
    <property type="nucleotide sequence ID" value="NZ_BMHY01000007.1"/>
</dbReference>
<name>A0A917HF39_9BACL</name>
<dbReference type="Gene3D" id="3.30.565.10">
    <property type="entry name" value="Histidine kinase-like ATPase, C-terminal domain"/>
    <property type="match status" value="1"/>
</dbReference>
<evidence type="ECO:0000256" key="5">
    <source>
        <dbReference type="ARBA" id="ARBA00022777"/>
    </source>
</evidence>
<evidence type="ECO:0000259" key="8">
    <source>
        <dbReference type="PROSITE" id="PS50885"/>
    </source>
</evidence>
<evidence type="ECO:0000256" key="7">
    <source>
        <dbReference type="SAM" id="Phobius"/>
    </source>
</evidence>
<dbReference type="AlphaFoldDB" id="A0A917HF39"/>
<evidence type="ECO:0000256" key="6">
    <source>
        <dbReference type="ARBA" id="ARBA00023136"/>
    </source>
</evidence>
<evidence type="ECO:0000256" key="3">
    <source>
        <dbReference type="ARBA" id="ARBA00022553"/>
    </source>
</evidence>
<evidence type="ECO:0000256" key="1">
    <source>
        <dbReference type="ARBA" id="ARBA00004651"/>
    </source>
</evidence>
<comment type="caution">
    <text evidence="9">The sequence shown here is derived from an EMBL/GenBank/DDBJ whole genome shotgun (WGS) entry which is preliminary data.</text>
</comment>
<dbReference type="PROSITE" id="PS50885">
    <property type="entry name" value="HAMP"/>
    <property type="match status" value="1"/>
</dbReference>
<dbReference type="InterPro" id="IPR003594">
    <property type="entry name" value="HATPase_dom"/>
</dbReference>
<dbReference type="GO" id="GO:0005886">
    <property type="term" value="C:plasma membrane"/>
    <property type="evidence" value="ECO:0007669"/>
    <property type="project" value="UniProtKB-SubCell"/>
</dbReference>